<gene>
    <name evidence="2" type="ORF">DUNSADRAFT_6523</name>
</gene>
<keyword evidence="3" id="KW-1185">Reference proteome</keyword>
<sequence>GALAPAASAAPAAPAAHDPACPSEARPVELRIVVLEGDSADEPGGVAVSGPLHPASAAAAAAPSTTASSLPLEQEQAQAQAAQLARERESGGAAAGYEADNDDMLRCPDLATCVREVYQAAAERATAQASGNSESGSGSMPTARVADGVTVALLKQYVATHLLSLLGGPLGPHSITGPNLGLLLNKSPPQLLKLYESLPKPRMRSLLMRPMEDGPGGLTNYYDDGILRAVHHKDNLGVALDVAALQVRA</sequence>
<protein>
    <submittedName>
        <fullName evidence="2">Uncharacterized protein</fullName>
    </submittedName>
</protein>
<dbReference type="EMBL" id="MU069677">
    <property type="protein sequence ID" value="KAF5836053.1"/>
    <property type="molecule type" value="Genomic_DNA"/>
</dbReference>
<comment type="caution">
    <text evidence="2">The sequence shown here is derived from an EMBL/GenBank/DDBJ whole genome shotgun (WGS) entry which is preliminary data.</text>
</comment>
<evidence type="ECO:0000313" key="2">
    <source>
        <dbReference type="EMBL" id="KAF5836053.1"/>
    </source>
</evidence>
<feature type="non-terminal residue" evidence="2">
    <location>
        <position position="1"/>
    </location>
</feature>
<reference evidence="2" key="1">
    <citation type="submission" date="2017-08" db="EMBL/GenBank/DDBJ databases">
        <authorList>
            <person name="Polle J.E."/>
            <person name="Barry K."/>
            <person name="Cushman J."/>
            <person name="Schmutz J."/>
            <person name="Tran D."/>
            <person name="Hathwaick L.T."/>
            <person name="Yim W.C."/>
            <person name="Jenkins J."/>
            <person name="Mckie-Krisberg Z.M."/>
            <person name="Prochnik S."/>
            <person name="Lindquist E."/>
            <person name="Dockter R.B."/>
            <person name="Adam C."/>
            <person name="Molina H."/>
            <person name="Bunkerborg J."/>
            <person name="Jin E."/>
            <person name="Buchheim M."/>
            <person name="Magnuson J."/>
        </authorList>
    </citation>
    <scope>NUCLEOTIDE SEQUENCE</scope>
    <source>
        <strain evidence="2">CCAP 19/18</strain>
    </source>
</reference>
<feature type="region of interest" description="Disordered" evidence="1">
    <location>
        <begin position="1"/>
        <end position="22"/>
    </location>
</feature>
<evidence type="ECO:0000256" key="1">
    <source>
        <dbReference type="SAM" id="MobiDB-lite"/>
    </source>
</evidence>
<accession>A0ABQ7GN85</accession>
<feature type="non-terminal residue" evidence="2">
    <location>
        <position position="249"/>
    </location>
</feature>
<organism evidence="2 3">
    <name type="scientific">Dunaliella salina</name>
    <name type="common">Green alga</name>
    <name type="synonym">Protococcus salinus</name>
    <dbReference type="NCBI Taxonomy" id="3046"/>
    <lineage>
        <taxon>Eukaryota</taxon>
        <taxon>Viridiplantae</taxon>
        <taxon>Chlorophyta</taxon>
        <taxon>core chlorophytes</taxon>
        <taxon>Chlorophyceae</taxon>
        <taxon>CS clade</taxon>
        <taxon>Chlamydomonadales</taxon>
        <taxon>Dunaliellaceae</taxon>
        <taxon>Dunaliella</taxon>
    </lineage>
</organism>
<evidence type="ECO:0000313" key="3">
    <source>
        <dbReference type="Proteomes" id="UP000815325"/>
    </source>
</evidence>
<proteinExistence type="predicted"/>
<feature type="region of interest" description="Disordered" evidence="1">
    <location>
        <begin position="57"/>
        <end position="76"/>
    </location>
</feature>
<dbReference type="Proteomes" id="UP000815325">
    <property type="component" value="Unassembled WGS sequence"/>
</dbReference>
<name>A0ABQ7GN85_DUNSA</name>